<dbReference type="GO" id="GO:0046872">
    <property type="term" value="F:metal ion binding"/>
    <property type="evidence" value="ECO:0007669"/>
    <property type="project" value="InterPro"/>
</dbReference>
<keyword evidence="1" id="KW-0067">ATP-binding</keyword>
<protein>
    <submittedName>
        <fullName evidence="3">ATP-GRASP peptide maturase, grasp-with-spasm system</fullName>
    </submittedName>
</protein>
<dbReference type="Gene3D" id="3.30.470.20">
    <property type="entry name" value="ATP-grasp fold, B domain"/>
    <property type="match status" value="1"/>
</dbReference>
<proteinExistence type="predicted"/>
<dbReference type="PROSITE" id="PS50975">
    <property type="entry name" value="ATP_GRASP"/>
    <property type="match status" value="1"/>
</dbReference>
<name>A0A378RNS5_MYROD</name>
<dbReference type="EMBL" id="UGQL01000001">
    <property type="protein sequence ID" value="STZ27817.1"/>
    <property type="molecule type" value="Genomic_DNA"/>
</dbReference>
<keyword evidence="4" id="KW-1185">Reference proteome</keyword>
<feature type="domain" description="ATP-grasp" evidence="2">
    <location>
        <begin position="126"/>
        <end position="317"/>
    </location>
</feature>
<dbReference type="InterPro" id="IPR011761">
    <property type="entry name" value="ATP-grasp"/>
</dbReference>
<evidence type="ECO:0000313" key="3">
    <source>
        <dbReference type="EMBL" id="STZ27817.1"/>
    </source>
</evidence>
<gene>
    <name evidence="3" type="ORF">NCTC11179_01353</name>
</gene>
<dbReference type="AlphaFoldDB" id="A0A378RNS5"/>
<sequence length="328" mass="38111">MILILTTEEGDFSHKKIIDWLEYYKADYLVLTGEGILTGKIKLLIENGNLYANDINLTKSVSCVFYRRWFSNVQYKLSEDKGLNKGLNKNISLELAEIKNYLYNNLNHVEWIPKADSIYVNKINVLNKAYSVGLDIPKYIVTNSKNNLVEFHKKNSPLITKAIGNFYKTLSEENLLYNPIYTKELSADFIAQLPENFIPSFFQQKIEKRFEYRILYFDKICYTVAILSQENSLTELDSRKNSDLIESRLVPINISEGLSNKIIRLMETLELNIGCLDFIHSIDGKDYFLEVNPVGQIGGYSERALLDFEEKIVKYLIAKDEKIYQRNR</sequence>
<evidence type="ECO:0000259" key="2">
    <source>
        <dbReference type="PROSITE" id="PS50975"/>
    </source>
</evidence>
<dbReference type="RefSeq" id="WP_115090685.1">
    <property type="nucleotide sequence ID" value="NZ_CP068107.1"/>
</dbReference>
<evidence type="ECO:0000256" key="1">
    <source>
        <dbReference type="PROSITE-ProRule" id="PRU00409"/>
    </source>
</evidence>
<evidence type="ECO:0000313" key="4">
    <source>
        <dbReference type="Proteomes" id="UP000255024"/>
    </source>
</evidence>
<reference evidence="3 4" key="1">
    <citation type="submission" date="2018-06" db="EMBL/GenBank/DDBJ databases">
        <authorList>
            <consortium name="Pathogen Informatics"/>
            <person name="Doyle S."/>
        </authorList>
    </citation>
    <scope>NUCLEOTIDE SEQUENCE [LARGE SCALE GENOMIC DNA]</scope>
    <source>
        <strain evidence="3 4">NCTC11179</strain>
    </source>
</reference>
<dbReference type="SUPFAM" id="SSF56059">
    <property type="entry name" value="Glutathione synthetase ATP-binding domain-like"/>
    <property type="match status" value="1"/>
</dbReference>
<dbReference type="GO" id="GO:0005524">
    <property type="term" value="F:ATP binding"/>
    <property type="evidence" value="ECO:0007669"/>
    <property type="project" value="UniProtKB-UniRule"/>
</dbReference>
<organism evidence="3 4">
    <name type="scientific">Myroides odoratus</name>
    <name type="common">Flavobacterium odoratum</name>
    <dbReference type="NCBI Taxonomy" id="256"/>
    <lineage>
        <taxon>Bacteria</taxon>
        <taxon>Pseudomonadati</taxon>
        <taxon>Bacteroidota</taxon>
        <taxon>Flavobacteriia</taxon>
        <taxon>Flavobacteriales</taxon>
        <taxon>Flavobacteriaceae</taxon>
        <taxon>Myroides</taxon>
    </lineage>
</organism>
<keyword evidence="1" id="KW-0547">Nucleotide-binding</keyword>
<dbReference type="Proteomes" id="UP000255024">
    <property type="component" value="Unassembled WGS sequence"/>
</dbReference>
<accession>A0A378RNS5</accession>